<evidence type="ECO:0000313" key="4">
    <source>
        <dbReference type="Proteomes" id="UP000829354"/>
    </source>
</evidence>
<dbReference type="Pfam" id="PF00620">
    <property type="entry name" value="RhoGAP"/>
    <property type="match status" value="1"/>
</dbReference>
<feature type="domain" description="Rho-GAP" evidence="2">
    <location>
        <begin position="232"/>
        <end position="453"/>
    </location>
</feature>
<dbReference type="PANTHER" id="PTHR15670">
    <property type="entry name" value="RHO GTPASE ACTIVATING PROTEIN 11A"/>
    <property type="match status" value="1"/>
</dbReference>
<feature type="compositionally biased region" description="Basic and acidic residues" evidence="1">
    <location>
        <begin position="1135"/>
        <end position="1149"/>
    </location>
</feature>
<organism evidence="3 4">
    <name type="scientific">Caenorhabditis briggsae</name>
    <dbReference type="NCBI Taxonomy" id="6238"/>
    <lineage>
        <taxon>Eukaryota</taxon>
        <taxon>Metazoa</taxon>
        <taxon>Ecdysozoa</taxon>
        <taxon>Nematoda</taxon>
        <taxon>Chromadorea</taxon>
        <taxon>Rhabditida</taxon>
        <taxon>Rhabditina</taxon>
        <taxon>Rhabditomorpha</taxon>
        <taxon>Rhabditoidea</taxon>
        <taxon>Rhabditidae</taxon>
        <taxon>Peloderinae</taxon>
        <taxon>Caenorhabditis</taxon>
    </lineage>
</organism>
<evidence type="ECO:0000256" key="1">
    <source>
        <dbReference type="SAM" id="MobiDB-lite"/>
    </source>
</evidence>
<feature type="compositionally biased region" description="Polar residues" evidence="1">
    <location>
        <begin position="1071"/>
        <end position="1104"/>
    </location>
</feature>
<dbReference type="PROSITE" id="PS50238">
    <property type="entry name" value="RHOGAP"/>
    <property type="match status" value="1"/>
</dbReference>
<feature type="compositionally biased region" description="Polar residues" evidence="1">
    <location>
        <begin position="1237"/>
        <end position="1264"/>
    </location>
</feature>
<feature type="compositionally biased region" description="Low complexity" evidence="1">
    <location>
        <begin position="549"/>
        <end position="559"/>
    </location>
</feature>
<accession>A0AAE9ESL3</accession>
<dbReference type="InterPro" id="IPR008936">
    <property type="entry name" value="Rho_GTPase_activation_prot"/>
</dbReference>
<dbReference type="Proteomes" id="UP000829354">
    <property type="component" value="Chromosome IV"/>
</dbReference>
<sequence>MLKFWSAAEIRMRSPEWNEFIKDDSSSIYYRALVRNQPFKSTSFSHPGPQKSQMHLMKFRKRRNTRGFGSVCLFIIRGGQSYVLIEEYGSAAALRLDFSNQTIFQDYCTPRMLRIVRNCIIVRKSARTITVATFCRVTVDLIVAHCTQLHQSARAITVATFCRQFQTGLLNFNRFQRFSSSFMVSEPEDYADFRILAARCPSGSKKNSMSFDSTNGMTRYRFTLGEVLSWNIDIDVIVGNGWTRITLREIPRFLVDALDFITANGLQIDGIFRKEGNSARLNRQEVLEVYRGVRQIPSDFTVLDVCTMVKRFLKDLKPTLLNSEEVRLNIIRKAKKARLSGEFELSHLEMVEIFESAGRHLSPSHLGTLGYVMRLLSRIAKHSETHKMTADNLAVVLVGSVFGDFMAGGGTESRKKMQQARKCTEAELHAKKEDMGIQVAAVKLLIVNANLIGLPHGHYVSSNRLHLNSHMNIRSTSAMPNIRCSSLSENEQSAPTSSATTPRVFSMGKASLMHQNHPASTGSSQIPPRTTLTRRDSDLTHVKGVNKPSSSTGTKRSSSFLPIPSLRGLRDRVSNQFLKRNKSPSPDKLRRQAFQKVATTSSSNLPPPPPPSPFHSTPVAVRRRVASGVDSDDDRREANRSIQKQGSTSSGRKSRTHTKKGNINSSAMKNNFDSDSQKSFQMSPNPLEKRTSISSSSSTLTNRSLRRISQSDQNSFQRGDATPPKKKKSGTNGGLTRRNTGDGLRKDFHNHRNVTRRSTFWGVDTIAEEKENRRSVLMGVDDLKSEEEDPKEMISVMEDTIGPTGESVLEIMNSQARQRRIGVAERRHRRLAVTSSGPSESMMVLNGSIATFDKLPPTPKVEIASPITASPIMKQQSPSKSQQEYPLICETPTRKKEDRKVRSIMSAAKSKIGQQLEREMKQRLDVVATPMLSRRTASESVAHRNYPQETPLSAIPLRKLDSIGIQQHGHVWVGKTQTVVSSPIQTQRSQVEKAIEAEKVSPILARSPLFRSPSTAPPARPEGKLSPFFGFRSRSHLTEDQLDQEYAGLATPPRDRRLLSSSRPPPARSNLIYSSPTMKQQQASTEHLTQNQPSPSLTRSSSLMIGSPRPTVMSPLVPADDDSQNFKCPFLPPMRSHETQKEPPKEQKYSHQSTPIPVRKTSRTQISTDPNSSMEFGDFNEIIKNSTEDTNFPIPHQPVEARPSVTALRSSACGLVQSRINHFQTIERSISHRRTSADLSTSGGRPSTTSLKSIDTTNSSSGKL</sequence>
<dbReference type="PANTHER" id="PTHR15670:SF4">
    <property type="entry name" value="RHO GTPASE-ACTIVATING PROTEIN 11A"/>
    <property type="match status" value="1"/>
</dbReference>
<dbReference type="AlphaFoldDB" id="A0AAE9ESL3"/>
<gene>
    <name evidence="3" type="ORF">L5515_010631</name>
</gene>
<evidence type="ECO:0000313" key="3">
    <source>
        <dbReference type="EMBL" id="UMM27264.1"/>
    </source>
</evidence>
<feature type="compositionally biased region" description="Polar residues" evidence="1">
    <location>
        <begin position="640"/>
        <end position="651"/>
    </location>
</feature>
<protein>
    <recommendedName>
        <fullName evidence="2">Rho-GAP domain-containing protein</fullName>
    </recommendedName>
</protein>
<dbReference type="CDD" id="cd00159">
    <property type="entry name" value="RhoGAP"/>
    <property type="match status" value="1"/>
</dbReference>
<feature type="compositionally biased region" description="Low complexity" evidence="1">
    <location>
        <begin position="692"/>
        <end position="703"/>
    </location>
</feature>
<name>A0AAE9ESL3_CAEBR</name>
<dbReference type="GO" id="GO:0007165">
    <property type="term" value="P:signal transduction"/>
    <property type="evidence" value="ECO:0007669"/>
    <property type="project" value="InterPro"/>
</dbReference>
<dbReference type="InterPro" id="IPR042869">
    <property type="entry name" value="ARHGAP11A/B"/>
</dbReference>
<dbReference type="Gene3D" id="1.10.555.10">
    <property type="entry name" value="Rho GTPase activation protein"/>
    <property type="match status" value="1"/>
</dbReference>
<feature type="region of interest" description="Disordered" evidence="1">
    <location>
        <begin position="1008"/>
        <end position="1177"/>
    </location>
</feature>
<feature type="compositionally biased region" description="Polar residues" evidence="1">
    <location>
        <begin position="661"/>
        <end position="684"/>
    </location>
</feature>
<feature type="region of interest" description="Disordered" evidence="1">
    <location>
        <begin position="513"/>
        <end position="751"/>
    </location>
</feature>
<dbReference type="SUPFAM" id="SSF48350">
    <property type="entry name" value="GTPase activation domain, GAP"/>
    <property type="match status" value="1"/>
</dbReference>
<evidence type="ECO:0000259" key="2">
    <source>
        <dbReference type="PROSITE" id="PS50238"/>
    </source>
</evidence>
<keyword evidence="4" id="KW-1185">Reference proteome</keyword>
<reference evidence="3 4" key="1">
    <citation type="submission" date="2022-04" db="EMBL/GenBank/DDBJ databases">
        <title>Chromosome-level reference genomes for two strains of Caenorhabditis briggsae: an improved platform for comparative genomics.</title>
        <authorList>
            <person name="Stevens L."/>
            <person name="Andersen E."/>
        </authorList>
    </citation>
    <scope>NUCLEOTIDE SEQUENCE [LARGE SCALE GENOMIC DNA]</scope>
    <source>
        <strain evidence="3">VX34</strain>
        <tissue evidence="3">Whole-organism</tissue>
    </source>
</reference>
<proteinExistence type="predicted"/>
<dbReference type="EMBL" id="CP092623">
    <property type="protein sequence ID" value="UMM27264.1"/>
    <property type="molecule type" value="Genomic_DNA"/>
</dbReference>
<dbReference type="InterPro" id="IPR000198">
    <property type="entry name" value="RhoGAP_dom"/>
</dbReference>
<feature type="region of interest" description="Disordered" evidence="1">
    <location>
        <begin position="1227"/>
        <end position="1264"/>
    </location>
</feature>
<feature type="compositionally biased region" description="Polar residues" evidence="1">
    <location>
        <begin position="1163"/>
        <end position="1174"/>
    </location>
</feature>
<dbReference type="SMART" id="SM00324">
    <property type="entry name" value="RhoGAP"/>
    <property type="match status" value="1"/>
</dbReference>
<feature type="compositionally biased region" description="Polar residues" evidence="1">
    <location>
        <begin position="513"/>
        <end position="528"/>
    </location>
</feature>